<dbReference type="EMBL" id="RZJP01000002">
    <property type="protein sequence ID" value="KAA8816511.1"/>
    <property type="molecule type" value="Genomic_DNA"/>
</dbReference>
<dbReference type="RefSeq" id="WP_150394178.1">
    <property type="nucleotide sequence ID" value="NZ_RZJP01000002.1"/>
</dbReference>
<dbReference type="AlphaFoldDB" id="A0A5M9ZCV1"/>
<accession>A0A5M9ZCV1</accession>
<keyword evidence="1" id="KW-1133">Transmembrane helix</keyword>
<proteinExistence type="predicted"/>
<feature type="transmembrane region" description="Helical" evidence="1">
    <location>
        <begin position="20"/>
        <end position="43"/>
    </location>
</feature>
<name>A0A5M9ZCV1_9BIFI</name>
<comment type="caution">
    <text evidence="2">The sequence shown here is derived from an EMBL/GenBank/DDBJ whole genome shotgun (WGS) entry which is preliminary data.</text>
</comment>
<evidence type="ECO:0000313" key="3">
    <source>
        <dbReference type="Proteomes" id="UP000326060"/>
    </source>
</evidence>
<protein>
    <submittedName>
        <fullName evidence="2">Uncharacterized protein</fullName>
    </submittedName>
</protein>
<organism evidence="2 3">
    <name type="scientific">Bifidobacterium callitrichos</name>
    <dbReference type="NCBI Taxonomy" id="762209"/>
    <lineage>
        <taxon>Bacteria</taxon>
        <taxon>Bacillati</taxon>
        <taxon>Actinomycetota</taxon>
        <taxon>Actinomycetes</taxon>
        <taxon>Bifidobacteriales</taxon>
        <taxon>Bifidobacteriaceae</taxon>
        <taxon>Bifidobacterium</taxon>
    </lineage>
</organism>
<gene>
    <name evidence="2" type="ORF">EMB92_06305</name>
</gene>
<keyword evidence="1" id="KW-0472">Membrane</keyword>
<sequence length="133" mass="14548">MGAKGEKSIRRALHKRSRFFLKNIIPVLLIFCLSVPQAIGFIANIGPWTIPDYDMHVASTYALATGQVFPEMTVSTDDFGNDTKRPIISGDSRYLRNGGARNDLVSNIIGTPFQDDSLARQKFVSSNGGGVDN</sequence>
<dbReference type="Proteomes" id="UP000326060">
    <property type="component" value="Unassembled WGS sequence"/>
</dbReference>
<evidence type="ECO:0000256" key="1">
    <source>
        <dbReference type="SAM" id="Phobius"/>
    </source>
</evidence>
<evidence type="ECO:0000313" key="2">
    <source>
        <dbReference type="EMBL" id="KAA8816511.1"/>
    </source>
</evidence>
<reference evidence="2 3" key="1">
    <citation type="journal article" date="2019" name="Syst. Appl. Microbiol.">
        <title>Characterization of Bifidobacterium species in feaces of the Egyptian fruit bat: Description of B. vespertilionis sp. nov. and B. rousetti sp. nov.</title>
        <authorList>
            <person name="Modesto M."/>
            <person name="Satti M."/>
            <person name="Watanabe K."/>
            <person name="Puglisi E."/>
            <person name="Morelli L."/>
            <person name="Huang C.-H."/>
            <person name="Liou J.-S."/>
            <person name="Miyashita M."/>
            <person name="Tamura T."/>
            <person name="Saito S."/>
            <person name="Mori K."/>
            <person name="Huang L."/>
            <person name="Sciavilla P."/>
            <person name="Sandri C."/>
            <person name="Spiezio C."/>
            <person name="Vitali F."/>
            <person name="Cavalieri D."/>
            <person name="Perpetuini G."/>
            <person name="Tofalo R."/>
            <person name="Bonetti A."/>
            <person name="Arita M."/>
            <person name="Mattarelli P."/>
        </authorList>
    </citation>
    <scope>NUCLEOTIDE SEQUENCE [LARGE SCALE GENOMIC DNA]</scope>
    <source>
        <strain evidence="2 3">RST27</strain>
    </source>
</reference>
<keyword evidence="1" id="KW-0812">Transmembrane</keyword>